<name>A0ABV6UD37_9ACTN</name>
<protein>
    <submittedName>
        <fullName evidence="2">Uncharacterized protein</fullName>
    </submittedName>
</protein>
<keyword evidence="3" id="KW-1185">Reference proteome</keyword>
<keyword evidence="1" id="KW-0472">Membrane</keyword>
<sequence length="60" mass="6471">MATLKYNGRDAEKQRRLERGNAWIAAAASIGAAFLTLAGTMAGLYFSSRKQSADTRGAFM</sequence>
<organism evidence="2 3">
    <name type="scientific">Sphaerimonospora cavernae</name>
    <dbReference type="NCBI Taxonomy" id="1740611"/>
    <lineage>
        <taxon>Bacteria</taxon>
        <taxon>Bacillati</taxon>
        <taxon>Actinomycetota</taxon>
        <taxon>Actinomycetes</taxon>
        <taxon>Streptosporangiales</taxon>
        <taxon>Streptosporangiaceae</taxon>
        <taxon>Sphaerimonospora</taxon>
    </lineage>
</organism>
<evidence type="ECO:0000313" key="3">
    <source>
        <dbReference type="Proteomes" id="UP001589870"/>
    </source>
</evidence>
<keyword evidence="1" id="KW-0812">Transmembrane</keyword>
<evidence type="ECO:0000313" key="2">
    <source>
        <dbReference type="EMBL" id="MFC0866097.1"/>
    </source>
</evidence>
<comment type="caution">
    <text evidence="2">The sequence shown here is derived from an EMBL/GenBank/DDBJ whole genome shotgun (WGS) entry which is preliminary data.</text>
</comment>
<dbReference type="EMBL" id="JBHMQT010000066">
    <property type="protein sequence ID" value="MFC0866097.1"/>
    <property type="molecule type" value="Genomic_DNA"/>
</dbReference>
<feature type="transmembrane region" description="Helical" evidence="1">
    <location>
        <begin position="22"/>
        <end position="46"/>
    </location>
</feature>
<dbReference type="RefSeq" id="WP_394304096.1">
    <property type="nucleotide sequence ID" value="NZ_JBHMQT010000066.1"/>
</dbReference>
<keyword evidence="1" id="KW-1133">Transmembrane helix</keyword>
<accession>A0ABV6UD37</accession>
<evidence type="ECO:0000256" key="1">
    <source>
        <dbReference type="SAM" id="Phobius"/>
    </source>
</evidence>
<dbReference type="Proteomes" id="UP001589870">
    <property type="component" value="Unassembled WGS sequence"/>
</dbReference>
<proteinExistence type="predicted"/>
<reference evidence="2 3" key="1">
    <citation type="submission" date="2024-09" db="EMBL/GenBank/DDBJ databases">
        <authorList>
            <person name="Sun Q."/>
            <person name="Mori K."/>
        </authorList>
    </citation>
    <scope>NUCLEOTIDE SEQUENCE [LARGE SCALE GENOMIC DNA]</scope>
    <source>
        <strain evidence="2 3">TBRC 1851</strain>
    </source>
</reference>
<gene>
    <name evidence="2" type="ORF">ACFHYQ_27745</name>
</gene>